<dbReference type="STRING" id="1855912.LuPra_05946"/>
<dbReference type="KEGG" id="abac:LuPra_05946"/>
<dbReference type="InterPro" id="IPR002035">
    <property type="entry name" value="VWF_A"/>
</dbReference>
<evidence type="ECO:0000313" key="2">
    <source>
        <dbReference type="EMBL" id="AMY12665.1"/>
    </source>
</evidence>
<dbReference type="AlphaFoldDB" id="A0A143PVE8"/>
<reference evidence="3" key="2">
    <citation type="submission" date="2016-04" db="EMBL/GenBank/DDBJ databases">
        <title>First Complete Genome Sequence of a Subdivision 6 Acidobacterium.</title>
        <authorList>
            <person name="Huang S."/>
            <person name="Vieira S."/>
            <person name="Bunk B."/>
            <person name="Riedel T."/>
            <person name="Sproeer C."/>
            <person name="Overmann J."/>
        </authorList>
    </citation>
    <scope>NUCLEOTIDE SEQUENCE [LARGE SCALE GENOMIC DNA]</scope>
    <source>
        <strain evidence="3">DSM 100886 HEG_-6_39</strain>
    </source>
</reference>
<accession>A0A143PVE8</accession>
<dbReference type="InterPro" id="IPR036465">
    <property type="entry name" value="vWFA_dom_sf"/>
</dbReference>
<gene>
    <name evidence="2" type="ORF">LuPra_05946</name>
</gene>
<dbReference type="Pfam" id="PF13519">
    <property type="entry name" value="VWA_2"/>
    <property type="match status" value="1"/>
</dbReference>
<sequence precursor="true">MRLIPTLVVATALGLSVLVPMVEAQGTARQRTLFVTAVGDDSMPLEKLAMEDVIVREDGVAREVLKVTPAAEPVDITVLVDNSIASTKALQDMRLGLEKFVTTFAGPHPITLMTVADRPTVQVNSTTSKAQLLKGVTRLFAQPGAGATMNEAIVEASKAIGKRKPARAAIVMITSFGPEFSDRGYQFALDALADSGATLHVLELQDTVHEPSTDTNVRDRNVVIDRGTTDTGGTRELLLANMSITDGLQKVGRAATQQFEVIYGRPETLIPARKVEVFSARPTVRVRANTLQANRTPR</sequence>
<proteinExistence type="predicted"/>
<dbReference type="SUPFAM" id="SSF53300">
    <property type="entry name" value="vWA-like"/>
    <property type="match status" value="1"/>
</dbReference>
<dbReference type="Gene3D" id="3.40.50.410">
    <property type="entry name" value="von Willebrand factor, type A domain"/>
    <property type="match status" value="1"/>
</dbReference>
<protein>
    <submittedName>
        <fullName evidence="2">VWFA-related Acidobacterial domain protein</fullName>
    </submittedName>
</protein>
<evidence type="ECO:0000259" key="1">
    <source>
        <dbReference type="Pfam" id="PF13519"/>
    </source>
</evidence>
<reference evidence="2 3" key="1">
    <citation type="journal article" date="2016" name="Genome Announc.">
        <title>First Complete Genome Sequence of a Subdivision 6 Acidobacterium Strain.</title>
        <authorList>
            <person name="Huang S."/>
            <person name="Vieira S."/>
            <person name="Bunk B."/>
            <person name="Riedel T."/>
            <person name="Sproer C."/>
            <person name="Overmann J."/>
        </authorList>
    </citation>
    <scope>NUCLEOTIDE SEQUENCE [LARGE SCALE GENOMIC DNA]</scope>
    <source>
        <strain evidence="3">DSM 100886 HEG_-6_39</strain>
    </source>
</reference>
<dbReference type="CDD" id="cd00198">
    <property type="entry name" value="vWFA"/>
    <property type="match status" value="1"/>
</dbReference>
<keyword evidence="3" id="KW-1185">Reference proteome</keyword>
<dbReference type="Proteomes" id="UP000076079">
    <property type="component" value="Chromosome"/>
</dbReference>
<organism evidence="2 3">
    <name type="scientific">Luteitalea pratensis</name>
    <dbReference type="NCBI Taxonomy" id="1855912"/>
    <lineage>
        <taxon>Bacteria</taxon>
        <taxon>Pseudomonadati</taxon>
        <taxon>Acidobacteriota</taxon>
        <taxon>Vicinamibacteria</taxon>
        <taxon>Vicinamibacterales</taxon>
        <taxon>Vicinamibacteraceae</taxon>
        <taxon>Luteitalea</taxon>
    </lineage>
</organism>
<feature type="domain" description="VWFA" evidence="1">
    <location>
        <begin position="78"/>
        <end position="175"/>
    </location>
</feature>
<evidence type="ECO:0000313" key="3">
    <source>
        <dbReference type="Proteomes" id="UP000076079"/>
    </source>
</evidence>
<dbReference type="EMBL" id="CP015136">
    <property type="protein sequence ID" value="AMY12665.1"/>
    <property type="molecule type" value="Genomic_DNA"/>
</dbReference>
<name>A0A143PVE8_LUTPR</name>
<dbReference type="RefSeq" id="WP_157899846.1">
    <property type="nucleotide sequence ID" value="NZ_CP015136.1"/>
</dbReference>